<dbReference type="InterPro" id="IPR003675">
    <property type="entry name" value="Rce1/LyrA-like_dom"/>
</dbReference>
<evidence type="ECO:0000313" key="4">
    <source>
        <dbReference type="Proteomes" id="UP000266016"/>
    </source>
</evidence>
<gene>
    <name evidence="3" type="ORF">D1953_14290</name>
</gene>
<protein>
    <submittedName>
        <fullName evidence="3">CPBP family intramembrane metalloprotease</fullName>
    </submittedName>
</protein>
<evidence type="ECO:0000313" key="3">
    <source>
        <dbReference type="EMBL" id="RID84016.1"/>
    </source>
</evidence>
<organism evidence="3 4">
    <name type="scientific">Peribacillus asahii</name>
    <dbReference type="NCBI Taxonomy" id="228899"/>
    <lineage>
        <taxon>Bacteria</taxon>
        <taxon>Bacillati</taxon>
        <taxon>Bacillota</taxon>
        <taxon>Bacilli</taxon>
        <taxon>Bacillales</taxon>
        <taxon>Bacillaceae</taxon>
        <taxon>Peribacillus</taxon>
    </lineage>
</organism>
<feature type="domain" description="CAAX prenyl protease 2/Lysostaphin resistance protein A-like" evidence="2">
    <location>
        <begin position="138"/>
        <end position="247"/>
    </location>
</feature>
<dbReference type="EMBL" id="QWVS01000028">
    <property type="protein sequence ID" value="RID84016.1"/>
    <property type="molecule type" value="Genomic_DNA"/>
</dbReference>
<dbReference type="GO" id="GO:0004175">
    <property type="term" value="F:endopeptidase activity"/>
    <property type="evidence" value="ECO:0007669"/>
    <property type="project" value="UniProtKB-ARBA"/>
</dbReference>
<dbReference type="AlphaFoldDB" id="A0A398B8I8"/>
<dbReference type="Pfam" id="PF02517">
    <property type="entry name" value="Rce1-like"/>
    <property type="match status" value="1"/>
</dbReference>
<feature type="transmembrane region" description="Helical" evidence="1">
    <location>
        <begin position="9"/>
        <end position="29"/>
    </location>
</feature>
<evidence type="ECO:0000259" key="2">
    <source>
        <dbReference type="Pfam" id="PF02517"/>
    </source>
</evidence>
<keyword evidence="1" id="KW-0472">Membrane</keyword>
<evidence type="ECO:0000256" key="1">
    <source>
        <dbReference type="SAM" id="Phobius"/>
    </source>
</evidence>
<keyword evidence="1" id="KW-1133">Transmembrane helix</keyword>
<dbReference type="RefSeq" id="WP_119117868.1">
    <property type="nucleotide sequence ID" value="NZ_QWVS01000028.1"/>
</dbReference>
<dbReference type="Proteomes" id="UP000266016">
    <property type="component" value="Unassembled WGS sequence"/>
</dbReference>
<proteinExistence type="predicted"/>
<name>A0A398B8I8_9BACI</name>
<keyword evidence="3" id="KW-0378">Hydrolase</keyword>
<keyword evidence="1" id="KW-0812">Transmembrane</keyword>
<dbReference type="GO" id="GO:0008237">
    <property type="term" value="F:metallopeptidase activity"/>
    <property type="evidence" value="ECO:0007669"/>
    <property type="project" value="UniProtKB-KW"/>
</dbReference>
<dbReference type="GO" id="GO:0006508">
    <property type="term" value="P:proteolysis"/>
    <property type="evidence" value="ECO:0007669"/>
    <property type="project" value="UniProtKB-KW"/>
</dbReference>
<feature type="transmembrane region" description="Helical" evidence="1">
    <location>
        <begin position="240"/>
        <end position="260"/>
    </location>
</feature>
<comment type="caution">
    <text evidence="3">The sequence shown here is derived from an EMBL/GenBank/DDBJ whole genome shotgun (WGS) entry which is preliminary data.</text>
</comment>
<feature type="transmembrane region" description="Helical" evidence="1">
    <location>
        <begin position="100"/>
        <end position="125"/>
    </location>
</feature>
<feature type="transmembrane region" description="Helical" evidence="1">
    <location>
        <begin position="145"/>
        <end position="169"/>
    </location>
</feature>
<accession>A0A398B8I8</accession>
<feature type="transmembrane region" description="Helical" evidence="1">
    <location>
        <begin position="49"/>
        <end position="68"/>
    </location>
</feature>
<keyword evidence="3" id="KW-0645">Protease</keyword>
<sequence length="261" mass="29432">MKNWIFQKTFLAFLCIGLIGIGFLVPAMIPLLEEQLQSLPNVPDLPFEVLVISSLINPMILLIIAIIVGQLTAPRLKLDSYLYHHMQENKSIWKTFKSNLPIGIILGVIVSAIFFSFELIFQPYLPETLKMSVESRNVVNTLNGIFYGGIVEELLLRWGLMSLLIWIMWKVFQRSKSAPSAAIFWISIIISSILFALGHLGINMLAAPLTPLILTRMLLLNGIAGIVFGWLYWKKGLEIAMISHAALHITTTIITNIWFLL</sequence>
<dbReference type="GO" id="GO:0080120">
    <property type="term" value="P:CAAX-box protein maturation"/>
    <property type="evidence" value="ECO:0007669"/>
    <property type="project" value="UniProtKB-ARBA"/>
</dbReference>
<reference evidence="3 4" key="1">
    <citation type="submission" date="2018-08" db="EMBL/GenBank/DDBJ databases">
        <title>Bacillus jemisoniae sp. nov., Bacillus chryseoplanitiae sp. nov., Bacillus resnikiae sp. nov., and Bacillus frankliniae sp. nov., isolated from Viking spacecraft and associated surfaces.</title>
        <authorList>
            <person name="Seuylemezian A."/>
            <person name="Vaishampayan P."/>
        </authorList>
    </citation>
    <scope>NUCLEOTIDE SEQUENCE [LARGE SCALE GENOMIC DNA]</scope>
    <source>
        <strain evidence="3 4">MA001</strain>
    </source>
</reference>
<feature type="transmembrane region" description="Helical" evidence="1">
    <location>
        <begin position="181"/>
        <end position="201"/>
    </location>
</feature>
<keyword evidence="4" id="KW-1185">Reference proteome</keyword>
<keyword evidence="3" id="KW-0482">Metalloprotease</keyword>
<feature type="transmembrane region" description="Helical" evidence="1">
    <location>
        <begin position="213"/>
        <end position="233"/>
    </location>
</feature>